<dbReference type="KEGG" id="dci:113473890"/>
<evidence type="ECO:0000256" key="9">
    <source>
        <dbReference type="ARBA" id="ARBA00023224"/>
    </source>
</evidence>
<evidence type="ECO:0000256" key="5">
    <source>
        <dbReference type="ARBA" id="ARBA00022725"/>
    </source>
</evidence>
<evidence type="ECO:0000256" key="7">
    <source>
        <dbReference type="ARBA" id="ARBA00023136"/>
    </source>
</evidence>
<evidence type="ECO:0000256" key="3">
    <source>
        <dbReference type="ARBA" id="ARBA00022606"/>
    </source>
</evidence>
<dbReference type="AlphaFoldDB" id="A0A3Q0JLE8"/>
<dbReference type="PANTHER" id="PTHR21137">
    <property type="entry name" value="ODORANT RECEPTOR"/>
    <property type="match status" value="1"/>
</dbReference>
<dbReference type="Proteomes" id="UP000079169">
    <property type="component" value="Unplaced"/>
</dbReference>
<keyword evidence="5" id="KW-0552">Olfaction</keyword>
<dbReference type="InterPro" id="IPR004117">
    <property type="entry name" value="7tm6_olfct_rcpt"/>
</dbReference>
<comment type="subcellular location">
    <subcellularLocation>
        <location evidence="1">Cell membrane</location>
        <topology evidence="1">Multi-pass membrane protein</topology>
    </subcellularLocation>
</comment>
<keyword evidence="4" id="KW-0812">Transmembrane</keyword>
<organism evidence="10 11">
    <name type="scientific">Diaphorina citri</name>
    <name type="common">Asian citrus psyllid</name>
    <dbReference type="NCBI Taxonomy" id="121845"/>
    <lineage>
        <taxon>Eukaryota</taxon>
        <taxon>Metazoa</taxon>
        <taxon>Ecdysozoa</taxon>
        <taxon>Arthropoda</taxon>
        <taxon>Hexapoda</taxon>
        <taxon>Insecta</taxon>
        <taxon>Pterygota</taxon>
        <taxon>Neoptera</taxon>
        <taxon>Paraneoptera</taxon>
        <taxon>Hemiptera</taxon>
        <taxon>Sternorrhyncha</taxon>
        <taxon>Psylloidea</taxon>
        <taxon>Psyllidae</taxon>
        <taxon>Diaphorininae</taxon>
        <taxon>Diaphorina</taxon>
    </lineage>
</organism>
<keyword evidence="9" id="KW-0807">Transducer</keyword>
<evidence type="ECO:0000313" key="11">
    <source>
        <dbReference type="RefSeq" id="XP_026689162.1"/>
    </source>
</evidence>
<dbReference type="GO" id="GO:0005886">
    <property type="term" value="C:plasma membrane"/>
    <property type="evidence" value="ECO:0007669"/>
    <property type="project" value="UniProtKB-SubCell"/>
</dbReference>
<proteinExistence type="predicted"/>
<name>A0A3Q0JLE8_DIACI</name>
<reference evidence="11" key="1">
    <citation type="submission" date="2025-08" db="UniProtKB">
        <authorList>
            <consortium name="RefSeq"/>
        </authorList>
    </citation>
    <scope>IDENTIFICATION</scope>
</reference>
<dbReference type="GO" id="GO:0004984">
    <property type="term" value="F:olfactory receptor activity"/>
    <property type="evidence" value="ECO:0007669"/>
    <property type="project" value="InterPro"/>
</dbReference>
<keyword evidence="3" id="KW-0716">Sensory transduction</keyword>
<keyword evidence="7" id="KW-0472">Membrane</keyword>
<protein>
    <submittedName>
        <fullName evidence="11">Odorant receptor 22c-like</fullName>
    </submittedName>
</protein>
<dbReference type="Pfam" id="PF02949">
    <property type="entry name" value="7tm_6"/>
    <property type="match status" value="1"/>
</dbReference>
<dbReference type="PaxDb" id="121845-A0A3Q0JLE8"/>
<keyword evidence="10" id="KW-1185">Reference proteome</keyword>
<dbReference type="PANTHER" id="PTHR21137:SF35">
    <property type="entry name" value="ODORANT RECEPTOR 19A-RELATED"/>
    <property type="match status" value="1"/>
</dbReference>
<sequence>MEQFKRIVKLHQSLLQLQNKVTTCLSSAVWLTVIESNLSFSLCLYQMSVNIDQVSGYRFYKTLALFLGIAFEYYFLCDSGERLEECSHLLKNSITQCDWHRCSSKTRKGLCILLRRAQRPNHPSFSWGLVVLQREYTLKAARVGYSFMNFMRLKSG</sequence>
<evidence type="ECO:0000256" key="8">
    <source>
        <dbReference type="ARBA" id="ARBA00023170"/>
    </source>
</evidence>
<dbReference type="GeneID" id="113473890"/>
<keyword evidence="2" id="KW-1003">Cell membrane</keyword>
<keyword evidence="6" id="KW-1133">Transmembrane helix</keyword>
<accession>A0A3Q0JLE8</accession>
<dbReference type="RefSeq" id="XP_026689162.1">
    <property type="nucleotide sequence ID" value="XM_026833361.1"/>
</dbReference>
<evidence type="ECO:0000256" key="4">
    <source>
        <dbReference type="ARBA" id="ARBA00022692"/>
    </source>
</evidence>
<evidence type="ECO:0000313" key="10">
    <source>
        <dbReference type="Proteomes" id="UP000079169"/>
    </source>
</evidence>
<dbReference type="GO" id="GO:0005549">
    <property type="term" value="F:odorant binding"/>
    <property type="evidence" value="ECO:0007669"/>
    <property type="project" value="InterPro"/>
</dbReference>
<dbReference type="SMR" id="A0A3Q0JLE8"/>
<evidence type="ECO:0000256" key="2">
    <source>
        <dbReference type="ARBA" id="ARBA00022475"/>
    </source>
</evidence>
<evidence type="ECO:0000256" key="6">
    <source>
        <dbReference type="ARBA" id="ARBA00022989"/>
    </source>
</evidence>
<keyword evidence="8" id="KW-0675">Receptor</keyword>
<gene>
    <name evidence="11" type="primary">LOC113473890</name>
</gene>
<dbReference type="GO" id="GO:0007165">
    <property type="term" value="P:signal transduction"/>
    <property type="evidence" value="ECO:0007669"/>
    <property type="project" value="UniProtKB-KW"/>
</dbReference>
<evidence type="ECO:0000256" key="1">
    <source>
        <dbReference type="ARBA" id="ARBA00004651"/>
    </source>
</evidence>